<dbReference type="InterPro" id="IPR000175">
    <property type="entry name" value="Na/ntran_symport"/>
</dbReference>
<feature type="transmembrane region" description="Helical" evidence="9">
    <location>
        <begin position="412"/>
        <end position="435"/>
    </location>
</feature>
<feature type="binding site" evidence="7">
    <location>
        <position position="69"/>
    </location>
    <ligand>
        <name>Na(+)</name>
        <dbReference type="ChEBI" id="CHEBI:29101"/>
        <label>1</label>
    </ligand>
</feature>
<dbReference type="Pfam" id="PF00209">
    <property type="entry name" value="SNF"/>
    <property type="match status" value="3"/>
</dbReference>
<evidence type="ECO:0000256" key="1">
    <source>
        <dbReference type="ARBA" id="ARBA00004141"/>
    </source>
</evidence>
<evidence type="ECO:0000256" key="5">
    <source>
        <dbReference type="ARBA" id="ARBA00022989"/>
    </source>
</evidence>
<dbReference type="AlphaFoldDB" id="A0AA36CMD1"/>
<protein>
    <submittedName>
        <fullName evidence="10">Uncharacterized protein</fullName>
    </submittedName>
</protein>
<feature type="transmembrane region" description="Helical" evidence="9">
    <location>
        <begin position="266"/>
        <end position="286"/>
    </location>
</feature>
<dbReference type="SUPFAM" id="SSF161070">
    <property type="entry name" value="SNF-like"/>
    <property type="match status" value="1"/>
</dbReference>
<dbReference type="NCBIfam" id="NF037979">
    <property type="entry name" value="Na_transp"/>
    <property type="match status" value="1"/>
</dbReference>
<keyword evidence="6 9" id="KW-0472">Membrane</keyword>
<dbReference type="GO" id="GO:0046872">
    <property type="term" value="F:metal ion binding"/>
    <property type="evidence" value="ECO:0007669"/>
    <property type="project" value="UniProtKB-KW"/>
</dbReference>
<feature type="transmembrane region" description="Helical" evidence="9">
    <location>
        <begin position="358"/>
        <end position="382"/>
    </location>
</feature>
<feature type="transmembrane region" description="Helical" evidence="9">
    <location>
        <begin position="501"/>
        <end position="523"/>
    </location>
</feature>
<comment type="caution">
    <text evidence="10">The sequence shown here is derived from an EMBL/GenBank/DDBJ whole genome shotgun (WGS) entry which is preliminary data.</text>
</comment>
<feature type="transmembrane region" description="Helical" evidence="9">
    <location>
        <begin position="187"/>
        <end position="208"/>
    </location>
</feature>
<dbReference type="Proteomes" id="UP001177023">
    <property type="component" value="Unassembled WGS sequence"/>
</dbReference>
<evidence type="ECO:0000256" key="8">
    <source>
        <dbReference type="SAM" id="MobiDB-lite"/>
    </source>
</evidence>
<feature type="region of interest" description="Disordered" evidence="8">
    <location>
        <begin position="560"/>
        <end position="597"/>
    </location>
</feature>
<evidence type="ECO:0000256" key="7">
    <source>
        <dbReference type="PIRSR" id="PIRSR600175-1"/>
    </source>
</evidence>
<evidence type="ECO:0000256" key="2">
    <source>
        <dbReference type="ARBA" id="ARBA00022448"/>
    </source>
</evidence>
<evidence type="ECO:0000256" key="3">
    <source>
        <dbReference type="ARBA" id="ARBA00022692"/>
    </source>
</evidence>
<feature type="transmembrane region" description="Helical" evidence="9">
    <location>
        <begin position="58"/>
        <end position="75"/>
    </location>
</feature>
<feature type="binding site" evidence="7">
    <location>
        <position position="273"/>
    </location>
    <ligand>
        <name>Na(+)</name>
        <dbReference type="ChEBI" id="CHEBI:29101"/>
        <label>1</label>
    </ligand>
</feature>
<evidence type="ECO:0000256" key="4">
    <source>
        <dbReference type="ARBA" id="ARBA00022847"/>
    </source>
</evidence>
<dbReference type="PANTHER" id="PTHR11616">
    <property type="entry name" value="SODIUM/CHLORIDE DEPENDENT TRANSPORTER"/>
    <property type="match status" value="1"/>
</dbReference>
<dbReference type="PROSITE" id="PS50267">
    <property type="entry name" value="NA_NEUROTRAN_SYMP_3"/>
    <property type="match status" value="1"/>
</dbReference>
<evidence type="ECO:0000256" key="6">
    <source>
        <dbReference type="ARBA" id="ARBA00023136"/>
    </source>
</evidence>
<dbReference type="InterPro" id="IPR037272">
    <property type="entry name" value="SNS_sf"/>
</dbReference>
<reference evidence="10" key="1">
    <citation type="submission" date="2023-06" db="EMBL/GenBank/DDBJ databases">
        <authorList>
            <person name="Delattre M."/>
        </authorList>
    </citation>
    <scope>NUCLEOTIDE SEQUENCE</scope>
    <source>
        <strain evidence="10">AF72</strain>
    </source>
</reference>
<keyword evidence="5 9" id="KW-1133">Transmembrane helix</keyword>
<keyword evidence="2" id="KW-0813">Transport</keyword>
<dbReference type="PANTHER" id="PTHR11616:SF326">
    <property type="entry name" value="SODIUM-DEPENDENT TRANSPORTER SNF-5"/>
    <property type="match status" value="1"/>
</dbReference>
<feature type="non-terminal residue" evidence="10">
    <location>
        <position position="647"/>
    </location>
</feature>
<feature type="transmembrane region" description="Helical" evidence="9">
    <location>
        <begin position="87"/>
        <end position="111"/>
    </location>
</feature>
<gene>
    <name evidence="10" type="ORF">MSPICULIGERA_LOCUS9112</name>
</gene>
<name>A0AA36CMD1_9BILA</name>
<feature type="transmembrane region" description="Helical" evidence="9">
    <location>
        <begin position="132"/>
        <end position="160"/>
    </location>
</feature>
<organism evidence="10 11">
    <name type="scientific">Mesorhabditis spiculigera</name>
    <dbReference type="NCBI Taxonomy" id="96644"/>
    <lineage>
        <taxon>Eukaryota</taxon>
        <taxon>Metazoa</taxon>
        <taxon>Ecdysozoa</taxon>
        <taxon>Nematoda</taxon>
        <taxon>Chromadorea</taxon>
        <taxon>Rhabditida</taxon>
        <taxon>Rhabditina</taxon>
        <taxon>Rhabditomorpha</taxon>
        <taxon>Rhabditoidea</taxon>
        <taxon>Rhabditidae</taxon>
        <taxon>Mesorhabditinae</taxon>
        <taxon>Mesorhabditis</taxon>
    </lineage>
</organism>
<comment type="subcellular location">
    <subcellularLocation>
        <location evidence="1">Membrane</location>
        <topology evidence="1">Multi-pass membrane protein</topology>
    </subcellularLocation>
</comment>
<feature type="region of interest" description="Disordered" evidence="8">
    <location>
        <begin position="22"/>
        <end position="48"/>
    </location>
</feature>
<feature type="transmembrane region" description="Helical" evidence="9">
    <location>
        <begin position="215"/>
        <end position="233"/>
    </location>
</feature>
<dbReference type="PRINTS" id="PR00176">
    <property type="entry name" value="NANEUSMPORT"/>
</dbReference>
<keyword evidence="7" id="KW-0479">Metal-binding</keyword>
<evidence type="ECO:0000256" key="9">
    <source>
        <dbReference type="SAM" id="Phobius"/>
    </source>
</evidence>
<dbReference type="CDD" id="cd10324">
    <property type="entry name" value="SLC6sbd"/>
    <property type="match status" value="1"/>
</dbReference>
<dbReference type="EMBL" id="CATQJA010002441">
    <property type="protein sequence ID" value="CAJ0570675.1"/>
    <property type="molecule type" value="Genomic_DNA"/>
</dbReference>
<feature type="binding site" evidence="7">
    <location>
        <position position="73"/>
    </location>
    <ligand>
        <name>Na(+)</name>
        <dbReference type="ChEBI" id="CHEBI:29101"/>
        <label>1</label>
    </ligand>
</feature>
<feature type="transmembrane region" description="Helical" evidence="9">
    <location>
        <begin position="330"/>
        <end position="346"/>
    </location>
</feature>
<feature type="non-terminal residue" evidence="10">
    <location>
        <position position="1"/>
    </location>
</feature>
<keyword evidence="4" id="KW-0769">Symport</keyword>
<feature type="binding site" evidence="7">
    <location>
        <position position="66"/>
    </location>
    <ligand>
        <name>Na(+)</name>
        <dbReference type="ChEBI" id="CHEBI:29101"/>
        <label>1</label>
    </ligand>
</feature>
<proteinExistence type="predicted"/>
<feature type="transmembrane region" description="Helical" evidence="9">
    <location>
        <begin position="298"/>
        <end position="324"/>
    </location>
</feature>
<feature type="compositionally biased region" description="Polar residues" evidence="8">
    <location>
        <begin position="579"/>
        <end position="597"/>
    </location>
</feature>
<evidence type="ECO:0000313" key="11">
    <source>
        <dbReference type="Proteomes" id="UP001177023"/>
    </source>
</evidence>
<dbReference type="GO" id="GO:0005886">
    <property type="term" value="C:plasma membrane"/>
    <property type="evidence" value="ECO:0007669"/>
    <property type="project" value="TreeGrafter"/>
</dbReference>
<sequence length="647" mass="71257">SAKKGLILTLPFPTFGMSVSEKPSVPDGSVAPVSEGSTTENMPDALKKPEREKWGSKWSFILCCIGYSVGLGNVWRFPKLAYENGGLAFLLPYWISAMIFGLPGLFFEYLIGQWTQSCAPQAFRKMAPLFQGLGWTMCVTALIISLYYNVIVAWVLLYIMEVFKIPVSGNVHNILDLTGSIDDAGGFSVSILIALGVVWALTCLAIMFGAKIMGYTAYFTGTVPYVLIGIIFVRGVTLDGAYEGVYFYILDPKWEKLLNMKTWAEAISQCCFSLSLGLAGLLNMASYNDRKHNSFRDALILVFADSFMSVFGGIGVFAILGFVAKSTGKSVDQVVAGGMGLAFIAYPEAASLMPMGWVFALVFFLMLFIIGIGTQFVLVSALPSAIVDAFPNFMGGKGKMNGMYWLDVMDTFGGSVVIPLSSAIAVIMTCYIYGLRNFLDDIGEMFGERRNWFSTYLIGTRSYYFTICWLVTVPILGHFVFGYKILDIFERIFAPKPEYPTWAYCFGIAIILFQFSPFIFFAIRNIIKASEKGEPIRSLLRVQPDHPSYKRIMALNAAQTPAGESQIESPSGVEKADKSTNVNLSQKSASKSGSGDPCTFTSTRFNDCTACCQKNFPRQFWGSMRTSFTQLRGQSACTCCSTSFCRG</sequence>
<dbReference type="GO" id="GO:0043005">
    <property type="term" value="C:neuron projection"/>
    <property type="evidence" value="ECO:0007669"/>
    <property type="project" value="TreeGrafter"/>
</dbReference>
<keyword evidence="7" id="KW-0915">Sodium</keyword>
<keyword evidence="3 9" id="KW-0812">Transmembrane</keyword>
<evidence type="ECO:0000313" key="10">
    <source>
        <dbReference type="EMBL" id="CAJ0570675.1"/>
    </source>
</evidence>
<keyword evidence="11" id="KW-1185">Reference proteome</keyword>
<accession>A0AA36CMD1</accession>
<feature type="transmembrane region" description="Helical" evidence="9">
    <location>
        <begin position="456"/>
        <end position="481"/>
    </location>
</feature>
<feature type="compositionally biased region" description="Polar residues" evidence="8">
    <location>
        <begin position="560"/>
        <end position="569"/>
    </location>
</feature>
<dbReference type="GO" id="GO:0005332">
    <property type="term" value="F:gamma-aminobutyric acid:sodium:chloride symporter activity"/>
    <property type="evidence" value="ECO:0007669"/>
    <property type="project" value="TreeGrafter"/>
</dbReference>